<feature type="signal peptide" evidence="3">
    <location>
        <begin position="1"/>
        <end position="20"/>
    </location>
</feature>
<dbReference type="InterPro" id="IPR000742">
    <property type="entry name" value="EGF"/>
</dbReference>
<dbReference type="Proteomes" id="UP000694844">
    <property type="component" value="Chromosome 10"/>
</dbReference>
<evidence type="ECO:0000259" key="4">
    <source>
        <dbReference type="SMART" id="SM00181"/>
    </source>
</evidence>
<proteinExistence type="predicted"/>
<evidence type="ECO:0000313" key="5">
    <source>
        <dbReference type="Proteomes" id="UP000694844"/>
    </source>
</evidence>
<dbReference type="Gene3D" id="2.170.300.10">
    <property type="entry name" value="Tie2 ligand-binding domain superfamily"/>
    <property type="match status" value="2"/>
</dbReference>
<keyword evidence="5" id="KW-1185">Reference proteome</keyword>
<keyword evidence="2" id="KW-0472">Membrane</keyword>
<feature type="chain" id="PRO_5034176545" evidence="3">
    <location>
        <begin position="21"/>
        <end position="497"/>
    </location>
</feature>
<feature type="domain" description="EGF-like" evidence="4">
    <location>
        <begin position="190"/>
        <end position="224"/>
    </location>
</feature>
<keyword evidence="1" id="KW-0245">EGF-like domain</keyword>
<feature type="domain" description="EGF-like" evidence="4">
    <location>
        <begin position="366"/>
        <end position="397"/>
    </location>
</feature>
<dbReference type="GeneID" id="111117346"/>
<dbReference type="AlphaFoldDB" id="A0A8B8CBS3"/>
<evidence type="ECO:0000256" key="2">
    <source>
        <dbReference type="SAM" id="Phobius"/>
    </source>
</evidence>
<gene>
    <name evidence="6" type="primary">LOC111117346</name>
</gene>
<dbReference type="InterPro" id="IPR008979">
    <property type="entry name" value="Galactose-bd-like_sf"/>
</dbReference>
<feature type="transmembrane region" description="Helical" evidence="2">
    <location>
        <begin position="426"/>
        <end position="446"/>
    </location>
</feature>
<dbReference type="RefSeq" id="XP_022312136.1">
    <property type="nucleotide sequence ID" value="XM_022456428.1"/>
</dbReference>
<dbReference type="GO" id="GO:0005044">
    <property type="term" value="F:scavenger receptor activity"/>
    <property type="evidence" value="ECO:0007669"/>
    <property type="project" value="InterPro"/>
</dbReference>
<name>A0A8B8CBS3_CRAVI</name>
<dbReference type="PANTHER" id="PTHR24043">
    <property type="entry name" value="SCAVENGER RECEPTOR CLASS F"/>
    <property type="match status" value="1"/>
</dbReference>
<organism evidence="5 6">
    <name type="scientific">Crassostrea virginica</name>
    <name type="common">Eastern oyster</name>
    <dbReference type="NCBI Taxonomy" id="6565"/>
    <lineage>
        <taxon>Eukaryota</taxon>
        <taxon>Metazoa</taxon>
        <taxon>Spiralia</taxon>
        <taxon>Lophotrochozoa</taxon>
        <taxon>Mollusca</taxon>
        <taxon>Bivalvia</taxon>
        <taxon>Autobranchia</taxon>
        <taxon>Pteriomorphia</taxon>
        <taxon>Ostreida</taxon>
        <taxon>Ostreoidea</taxon>
        <taxon>Ostreidae</taxon>
        <taxon>Crassostrea</taxon>
    </lineage>
</organism>
<dbReference type="KEGG" id="cvn:111117346"/>
<dbReference type="SUPFAM" id="SSF49785">
    <property type="entry name" value="Galactose-binding domain-like"/>
    <property type="match status" value="1"/>
</dbReference>
<keyword evidence="2" id="KW-1133">Transmembrane helix</keyword>
<keyword evidence="2" id="KW-0812">Transmembrane</keyword>
<dbReference type="OrthoDB" id="409374at2759"/>
<feature type="domain" description="EGF-like" evidence="4">
    <location>
        <begin position="307"/>
        <end position="356"/>
    </location>
</feature>
<evidence type="ECO:0000256" key="3">
    <source>
        <dbReference type="SAM" id="SignalP"/>
    </source>
</evidence>
<evidence type="ECO:0000256" key="1">
    <source>
        <dbReference type="ARBA" id="ARBA00022536"/>
    </source>
</evidence>
<feature type="domain" description="EGF-like" evidence="4">
    <location>
        <begin position="273"/>
        <end position="305"/>
    </location>
</feature>
<dbReference type="PANTHER" id="PTHR24043:SF8">
    <property type="entry name" value="EGF-LIKE DOMAIN-CONTAINING PROTEIN"/>
    <property type="match status" value="1"/>
</dbReference>
<dbReference type="InterPro" id="IPR042635">
    <property type="entry name" value="MEGF10/SREC1/2-like"/>
</dbReference>
<evidence type="ECO:0000313" key="6">
    <source>
        <dbReference type="RefSeq" id="XP_022312136.1"/>
    </source>
</evidence>
<reference evidence="6" key="1">
    <citation type="submission" date="2025-08" db="UniProtKB">
        <authorList>
            <consortium name="RefSeq"/>
        </authorList>
    </citation>
    <scope>IDENTIFICATION</scope>
    <source>
        <tissue evidence="6">Whole sample</tissue>
    </source>
</reference>
<dbReference type="Gene3D" id="2.60.120.260">
    <property type="entry name" value="Galactose-binding domain-like"/>
    <property type="match status" value="1"/>
</dbReference>
<keyword evidence="3" id="KW-0732">Signal</keyword>
<accession>A0A8B8CBS3</accession>
<dbReference type="SMART" id="SM00181">
    <property type="entry name" value="EGF"/>
    <property type="match status" value="4"/>
</dbReference>
<protein>
    <submittedName>
        <fullName evidence="6">Multiple epidermal growth factor-like domains protein 11 isoform X1</fullName>
    </submittedName>
</protein>
<sequence length="497" mass="55437">MATYFLKGFFLLKVCVLAVAYDDLSAKKLATQSTIFADTQSYKAENAVDRDITTCMRTEAIGPNSPYKTVWWKVDLGGVYNIYSVNIVFKNYDGQELRQRGRFAGFSLYISNIGDTINLDNSNLCYKNGLELPLLNFSKTCITSGRYVIFYNERRKEVTYPAGYENSIVVTELCEVFVYGCNKTGVYGIECKTLCPPNCKYNTCHIQNGTCFECRPGWIGTHCNTKCAVGWYGTRCKQQCIGNCSESSPCSHVNGHCVRGCVHGWHGQFCNETCTGHCKDRATCNQWTGLCDEGCAAGWTGNQCDRECHNGTFGYNCVNNCSGNCLNESPCNKQTGHCDHGCSSGYTSAPCNKRCEGSYGEECRYPCSKYCVNQTCKSFDGSCVYGCEEGFTGNQCNQEMWVFLSVNSTAETLKTPFTNKVEDTCLVGFSISLGFNALSIVIMSVLSWKIYRLTHPGDIIPCWKSSIYETSNKIIGQESTYQELNVKDSQYQNTYIT</sequence>